<evidence type="ECO:0000256" key="9">
    <source>
        <dbReference type="ARBA" id="ARBA00022989"/>
    </source>
</evidence>
<evidence type="ECO:0000313" key="17">
    <source>
        <dbReference type="EMBL" id="HJF31236.1"/>
    </source>
</evidence>
<keyword evidence="9 16" id="KW-1133">Transmembrane helix</keyword>
<feature type="transmembrane region" description="Helical" evidence="16">
    <location>
        <begin position="131"/>
        <end position="149"/>
    </location>
</feature>
<evidence type="ECO:0000256" key="12">
    <source>
        <dbReference type="ARBA" id="ARBA00023209"/>
    </source>
</evidence>
<evidence type="ECO:0000256" key="15">
    <source>
        <dbReference type="RuleBase" id="RU003750"/>
    </source>
</evidence>
<dbReference type="PROSITE" id="PS00379">
    <property type="entry name" value="CDP_ALCOHOL_P_TRANSF"/>
    <property type="match status" value="1"/>
</dbReference>
<comment type="catalytic activity">
    <reaction evidence="1">
        <text>a CDP-1,2-diacyl-sn-glycerol + L-serine = a 1,2-diacyl-sn-glycero-3-phospho-L-serine + CMP + H(+)</text>
        <dbReference type="Rhea" id="RHEA:16913"/>
        <dbReference type="ChEBI" id="CHEBI:15378"/>
        <dbReference type="ChEBI" id="CHEBI:33384"/>
        <dbReference type="ChEBI" id="CHEBI:57262"/>
        <dbReference type="ChEBI" id="CHEBI:58332"/>
        <dbReference type="ChEBI" id="CHEBI:60377"/>
        <dbReference type="EC" id="2.7.8.8"/>
    </reaction>
</comment>
<gene>
    <name evidence="17" type="primary">pssA</name>
    <name evidence="17" type="ORF">K8V56_05585</name>
</gene>
<proteinExistence type="inferred from homology"/>
<keyword evidence="13" id="KW-1208">Phospholipid metabolism</keyword>
<dbReference type="InterPro" id="IPR004533">
    <property type="entry name" value="CDP-diaglyc--ser_O-PTrfase"/>
</dbReference>
<reference evidence="17" key="1">
    <citation type="journal article" date="2021" name="PeerJ">
        <title>Extensive microbial diversity within the chicken gut microbiome revealed by metagenomics and culture.</title>
        <authorList>
            <person name="Gilroy R."/>
            <person name="Ravi A."/>
            <person name="Getino M."/>
            <person name="Pursley I."/>
            <person name="Horton D.L."/>
            <person name="Alikhan N.F."/>
            <person name="Baker D."/>
            <person name="Gharbi K."/>
            <person name="Hall N."/>
            <person name="Watson M."/>
            <person name="Adriaenssens E.M."/>
            <person name="Foster-Nyarko E."/>
            <person name="Jarju S."/>
            <person name="Secka A."/>
            <person name="Antonio M."/>
            <person name="Oren A."/>
            <person name="Chaudhuri R.R."/>
            <person name="La Ragione R."/>
            <person name="Hildebrand F."/>
            <person name="Pallen M.J."/>
        </authorList>
    </citation>
    <scope>NUCLEOTIDE SEQUENCE</scope>
    <source>
        <strain evidence="17">CHK171-7178</strain>
    </source>
</reference>
<evidence type="ECO:0000256" key="7">
    <source>
        <dbReference type="ARBA" id="ARBA00022679"/>
    </source>
</evidence>
<organism evidence="17 18">
    <name type="scientific">Sporosarcina psychrophila</name>
    <name type="common">Bacillus psychrophilus</name>
    <dbReference type="NCBI Taxonomy" id="1476"/>
    <lineage>
        <taxon>Bacteria</taxon>
        <taxon>Bacillati</taxon>
        <taxon>Bacillota</taxon>
        <taxon>Bacilli</taxon>
        <taxon>Bacillales</taxon>
        <taxon>Caryophanaceae</taxon>
        <taxon>Sporosarcina</taxon>
    </lineage>
</organism>
<evidence type="ECO:0000256" key="11">
    <source>
        <dbReference type="ARBA" id="ARBA00023136"/>
    </source>
</evidence>
<dbReference type="GO" id="GO:0012505">
    <property type="term" value="C:endomembrane system"/>
    <property type="evidence" value="ECO:0007669"/>
    <property type="project" value="UniProtKB-SubCell"/>
</dbReference>
<dbReference type="GO" id="GO:0008654">
    <property type="term" value="P:phospholipid biosynthetic process"/>
    <property type="evidence" value="ECO:0007669"/>
    <property type="project" value="UniProtKB-KW"/>
</dbReference>
<evidence type="ECO:0000256" key="14">
    <source>
        <dbReference type="ARBA" id="ARBA00032361"/>
    </source>
</evidence>
<reference evidence="17" key="2">
    <citation type="submission" date="2021-09" db="EMBL/GenBank/DDBJ databases">
        <authorList>
            <person name="Gilroy R."/>
        </authorList>
    </citation>
    <scope>NUCLEOTIDE SEQUENCE</scope>
    <source>
        <strain evidence="17">CHK171-7178</strain>
    </source>
</reference>
<sequence>MFLPDYVEHSKVKAQLANAITLMNLSFGVIAIILIIKGLGHMSLLFIFLAALFDRFDGMVARHYNAESLFGKELDSLCDLVSFGLAPALLIYESILYEKPLLGIIVTVFYVLAGAVRLARFNASEFDGAFYGVPITAAGVVMTLSFFLIPYMGTLFFVILMLIMSVLMISNIRIAKV</sequence>
<keyword evidence="11 16" id="KW-0472">Membrane</keyword>
<comment type="similarity">
    <text evidence="3 15">Belongs to the CDP-alcohol phosphatidyltransferase class-I family.</text>
</comment>
<dbReference type="InterPro" id="IPR000462">
    <property type="entry name" value="CDP-OH_P_trans"/>
</dbReference>
<dbReference type="AlphaFoldDB" id="A0A921FY86"/>
<feature type="transmembrane region" description="Helical" evidence="16">
    <location>
        <begin position="101"/>
        <end position="119"/>
    </location>
</feature>
<dbReference type="PANTHER" id="PTHR14269:SF61">
    <property type="entry name" value="CDP-DIACYLGLYCEROL--SERINE O-PHOSPHATIDYLTRANSFERASE"/>
    <property type="match status" value="1"/>
</dbReference>
<evidence type="ECO:0000256" key="16">
    <source>
        <dbReference type="SAM" id="Phobius"/>
    </source>
</evidence>
<keyword evidence="8 16" id="KW-0812">Transmembrane</keyword>
<protein>
    <recommendedName>
        <fullName evidence="5">CDP-diacylglycerol--serine O-phosphatidyltransferase</fullName>
        <ecNumber evidence="4">2.7.8.8</ecNumber>
    </recommendedName>
    <alternativeName>
        <fullName evidence="14">Phosphatidylserine synthase</fullName>
    </alternativeName>
</protein>
<feature type="transmembrane region" description="Helical" evidence="16">
    <location>
        <begin position="20"/>
        <end position="53"/>
    </location>
</feature>
<evidence type="ECO:0000313" key="18">
    <source>
        <dbReference type="Proteomes" id="UP000698173"/>
    </source>
</evidence>
<dbReference type="Gene3D" id="1.20.120.1760">
    <property type="match status" value="1"/>
</dbReference>
<keyword evidence="12" id="KW-0594">Phospholipid biosynthesis</keyword>
<dbReference type="InterPro" id="IPR048254">
    <property type="entry name" value="CDP_ALCOHOL_P_TRANSF_CS"/>
</dbReference>
<dbReference type="EC" id="2.7.8.8" evidence="4"/>
<dbReference type="NCBIfam" id="TIGR00473">
    <property type="entry name" value="pssA"/>
    <property type="match status" value="1"/>
</dbReference>
<comment type="caution">
    <text evidence="17">The sequence shown here is derived from an EMBL/GenBank/DDBJ whole genome shotgun (WGS) entry which is preliminary data.</text>
</comment>
<evidence type="ECO:0000256" key="1">
    <source>
        <dbReference type="ARBA" id="ARBA00000287"/>
    </source>
</evidence>
<feature type="transmembrane region" description="Helical" evidence="16">
    <location>
        <begin position="155"/>
        <end position="174"/>
    </location>
</feature>
<evidence type="ECO:0000256" key="6">
    <source>
        <dbReference type="ARBA" id="ARBA00022516"/>
    </source>
</evidence>
<evidence type="ECO:0000256" key="4">
    <source>
        <dbReference type="ARBA" id="ARBA00013174"/>
    </source>
</evidence>
<accession>A0A921FY86</accession>
<evidence type="ECO:0000256" key="3">
    <source>
        <dbReference type="ARBA" id="ARBA00010441"/>
    </source>
</evidence>
<dbReference type="PANTHER" id="PTHR14269">
    <property type="entry name" value="CDP-DIACYLGLYCEROL--GLYCEROL-3-PHOSPHATE 3-PHOSPHATIDYLTRANSFERASE-RELATED"/>
    <property type="match status" value="1"/>
</dbReference>
<dbReference type="Pfam" id="PF01066">
    <property type="entry name" value="CDP-OH_P_transf"/>
    <property type="match status" value="1"/>
</dbReference>
<comment type="subcellular location">
    <subcellularLocation>
        <location evidence="2">Endomembrane system</location>
        <topology evidence="2">Multi-pass membrane protein</topology>
    </subcellularLocation>
</comment>
<evidence type="ECO:0000256" key="10">
    <source>
        <dbReference type="ARBA" id="ARBA00023098"/>
    </source>
</evidence>
<dbReference type="GO" id="GO:0003882">
    <property type="term" value="F:CDP-diacylglycerol-serine O-phosphatidyltransferase activity"/>
    <property type="evidence" value="ECO:0007669"/>
    <property type="project" value="UniProtKB-EC"/>
</dbReference>
<dbReference type="EMBL" id="DYWT01000092">
    <property type="protein sequence ID" value="HJF31236.1"/>
    <property type="molecule type" value="Genomic_DNA"/>
</dbReference>
<evidence type="ECO:0000256" key="8">
    <source>
        <dbReference type="ARBA" id="ARBA00022692"/>
    </source>
</evidence>
<dbReference type="InterPro" id="IPR043130">
    <property type="entry name" value="CDP-OH_PTrfase_TM_dom"/>
</dbReference>
<evidence type="ECO:0000256" key="2">
    <source>
        <dbReference type="ARBA" id="ARBA00004127"/>
    </source>
</evidence>
<keyword evidence="7 15" id="KW-0808">Transferase</keyword>
<dbReference type="GO" id="GO:0016020">
    <property type="term" value="C:membrane"/>
    <property type="evidence" value="ECO:0007669"/>
    <property type="project" value="InterPro"/>
</dbReference>
<dbReference type="Proteomes" id="UP000698173">
    <property type="component" value="Unassembled WGS sequence"/>
</dbReference>
<name>A0A921FY86_SPOPS</name>
<evidence type="ECO:0000256" key="5">
    <source>
        <dbReference type="ARBA" id="ARBA00017171"/>
    </source>
</evidence>
<keyword evidence="6" id="KW-0444">Lipid biosynthesis</keyword>
<evidence type="ECO:0000256" key="13">
    <source>
        <dbReference type="ARBA" id="ARBA00023264"/>
    </source>
</evidence>
<dbReference type="InterPro" id="IPR050324">
    <property type="entry name" value="CDP-alcohol_PTase-I"/>
</dbReference>
<feature type="transmembrane region" description="Helical" evidence="16">
    <location>
        <begin position="74"/>
        <end position="95"/>
    </location>
</feature>
<keyword evidence="10" id="KW-0443">Lipid metabolism</keyword>